<dbReference type="Proteomes" id="UP000198596">
    <property type="component" value="Unassembled WGS sequence"/>
</dbReference>
<name>A0A1I2DAH8_9FLAO</name>
<protein>
    <submittedName>
        <fullName evidence="1">Uncharacterized protein</fullName>
    </submittedName>
</protein>
<gene>
    <name evidence="1" type="ORF">SAMN04488131_1046</name>
</gene>
<evidence type="ECO:0000313" key="1">
    <source>
        <dbReference type="EMBL" id="SFE77478.1"/>
    </source>
</evidence>
<dbReference type="EMBL" id="FONQ01000004">
    <property type="protein sequence ID" value="SFE77478.1"/>
    <property type="molecule type" value="Genomic_DNA"/>
</dbReference>
<accession>A0A1I2DAH8</accession>
<organism evidence="1 2">
    <name type="scientific">Flavobacterium xueshanense</name>
    <dbReference type="NCBI Taxonomy" id="935223"/>
    <lineage>
        <taxon>Bacteria</taxon>
        <taxon>Pseudomonadati</taxon>
        <taxon>Bacteroidota</taxon>
        <taxon>Flavobacteriia</taxon>
        <taxon>Flavobacteriales</taxon>
        <taxon>Flavobacteriaceae</taxon>
        <taxon>Flavobacterium</taxon>
    </lineage>
</organism>
<evidence type="ECO:0000313" key="2">
    <source>
        <dbReference type="Proteomes" id="UP000198596"/>
    </source>
</evidence>
<proteinExistence type="predicted"/>
<dbReference type="AlphaFoldDB" id="A0A1I2DAH8"/>
<keyword evidence="2" id="KW-1185">Reference proteome</keyword>
<sequence length="194" mass="22048">MRLFHQNTHNHFSFAKKNKISFQKSFNKSIYIPKKMKTIFAILTLSIAMSLMAQTHEITKHNGKKMEVNFIKTVNNLLYYTTAESKEEKSISQYAIFKLHEKSKTETKTISEKIALSGKADYTKIIILKPAQTEGLKESGIITSFLGKTKGETNQSFLDAAEKRLKQNAALKGSPFIVIVSDEPKNLKAVMYTY</sequence>
<reference evidence="2" key="1">
    <citation type="submission" date="2016-10" db="EMBL/GenBank/DDBJ databases">
        <authorList>
            <person name="Varghese N."/>
            <person name="Submissions S."/>
        </authorList>
    </citation>
    <scope>NUCLEOTIDE SEQUENCE [LARGE SCALE GENOMIC DNA]</scope>
    <source>
        <strain evidence="2">CGMCC 1.9227</strain>
    </source>
</reference>